<organism evidence="2 3">
    <name type="scientific">Blattamonas nauphoetae</name>
    <dbReference type="NCBI Taxonomy" id="2049346"/>
    <lineage>
        <taxon>Eukaryota</taxon>
        <taxon>Metamonada</taxon>
        <taxon>Preaxostyla</taxon>
        <taxon>Oxymonadida</taxon>
        <taxon>Blattamonas</taxon>
    </lineage>
</organism>
<proteinExistence type="predicted"/>
<feature type="compositionally biased region" description="Acidic residues" evidence="1">
    <location>
        <begin position="222"/>
        <end position="231"/>
    </location>
</feature>
<name>A0ABQ9Y3D8_9EUKA</name>
<feature type="compositionally biased region" description="Polar residues" evidence="1">
    <location>
        <begin position="203"/>
        <end position="212"/>
    </location>
</feature>
<feature type="compositionally biased region" description="Basic and acidic residues" evidence="1">
    <location>
        <begin position="274"/>
        <end position="289"/>
    </location>
</feature>
<protein>
    <submittedName>
        <fullName evidence="2">Uncharacterized protein</fullName>
    </submittedName>
</protein>
<reference evidence="2 3" key="1">
    <citation type="journal article" date="2022" name="bioRxiv">
        <title>Genomics of Preaxostyla Flagellates Illuminates Evolutionary Transitions and the Path Towards Mitochondrial Loss.</title>
        <authorList>
            <person name="Novak L.V.F."/>
            <person name="Treitli S.C."/>
            <person name="Pyrih J."/>
            <person name="Halakuc P."/>
            <person name="Pipaliya S.V."/>
            <person name="Vacek V."/>
            <person name="Brzon O."/>
            <person name="Soukal P."/>
            <person name="Eme L."/>
            <person name="Dacks J.B."/>
            <person name="Karnkowska A."/>
            <person name="Elias M."/>
            <person name="Hampl V."/>
        </authorList>
    </citation>
    <scope>NUCLEOTIDE SEQUENCE [LARGE SCALE GENOMIC DNA]</scope>
    <source>
        <strain evidence="2">NAU3</strain>
        <tissue evidence="2">Gut</tissue>
    </source>
</reference>
<evidence type="ECO:0000256" key="1">
    <source>
        <dbReference type="SAM" id="MobiDB-lite"/>
    </source>
</evidence>
<gene>
    <name evidence="2" type="ORF">BLNAU_6754</name>
</gene>
<dbReference type="EMBL" id="JARBJD010000039">
    <property type="protein sequence ID" value="KAK2958267.1"/>
    <property type="molecule type" value="Genomic_DNA"/>
</dbReference>
<evidence type="ECO:0000313" key="2">
    <source>
        <dbReference type="EMBL" id="KAK2958267.1"/>
    </source>
</evidence>
<evidence type="ECO:0000313" key="3">
    <source>
        <dbReference type="Proteomes" id="UP001281761"/>
    </source>
</evidence>
<feature type="region of interest" description="Disordered" evidence="1">
    <location>
        <begin position="163"/>
        <end position="289"/>
    </location>
</feature>
<comment type="caution">
    <text evidence="2">The sequence shown here is derived from an EMBL/GenBank/DDBJ whole genome shotgun (WGS) entry which is preliminary data.</text>
</comment>
<accession>A0ABQ9Y3D8</accession>
<sequence length="328" mass="37580">MIIIDDLLSIISILANTKSLLMFLQDSTLLYCVVLTLIIPTNFEGFEHQPRTTQSLCSPMFSWFSIFLARNFTSQPDSDYFNTIPTVASQKVDQAPILTIGVISQPSLDSFRPQDPIEYPVEPKITQLDFEQFNMTSEPPTSPEYDYILVVVIFQESVFDFENNQPSRSLPSRPKFPINIELDQPKLRTGSNRSIFRRDADTNRPTGPSSDHPTPKKKTKDESEEEEDNSSEEQPIVRMKRTHSSTDQERQLVVEEEDSSSEDQSSTRNKRSHSATEEERREEREEDQRHLAEICGREIALVGGIENIHSAWFGFDIRKPPPKKAQKP</sequence>
<dbReference type="Proteomes" id="UP001281761">
    <property type="component" value="Unassembled WGS sequence"/>
</dbReference>
<feature type="compositionally biased region" description="Basic and acidic residues" evidence="1">
    <location>
        <begin position="244"/>
        <end position="253"/>
    </location>
</feature>
<keyword evidence="3" id="KW-1185">Reference proteome</keyword>